<dbReference type="InterPro" id="IPR039812">
    <property type="entry name" value="Vesicle-fus_ATPase"/>
</dbReference>
<feature type="compositionally biased region" description="Basic and acidic residues" evidence="4">
    <location>
        <begin position="780"/>
        <end position="793"/>
    </location>
</feature>
<dbReference type="FunFam" id="3.40.50.300:FF:000154">
    <property type="entry name" value="Vesicle-fusing ATPase 1"/>
    <property type="match status" value="1"/>
</dbReference>
<proteinExistence type="inferred from homology"/>
<feature type="compositionally biased region" description="Low complexity" evidence="4">
    <location>
        <begin position="1597"/>
        <end position="1610"/>
    </location>
</feature>
<feature type="region of interest" description="Disordered" evidence="4">
    <location>
        <begin position="55"/>
        <end position="91"/>
    </location>
</feature>
<feature type="region of interest" description="Disordered" evidence="4">
    <location>
        <begin position="1428"/>
        <end position="1456"/>
    </location>
</feature>
<evidence type="ECO:0000256" key="4">
    <source>
        <dbReference type="SAM" id="MobiDB-lite"/>
    </source>
</evidence>
<keyword evidence="2" id="KW-0547">Nucleotide-binding</keyword>
<comment type="caution">
    <text evidence="6">The sequence shown here is derived from an EMBL/GenBank/DDBJ whole genome shotgun (WGS) entry which is preliminary data.</text>
</comment>
<feature type="compositionally biased region" description="Low complexity" evidence="4">
    <location>
        <begin position="80"/>
        <end position="89"/>
    </location>
</feature>
<sequence length="2179" mass="240300">MRGGRRHRERRQMWRYATATTRGGITPTAIANPNASTPLINNVSGTISAVKRVEKNTTTSDSEHPPPIIKKRSYQESNEPTRPSRSSTTQTIANARAQQIANDQDKLHPNLQNLYIICQKERVYHNALVDIDTEFFSGKMLLMFRTPDADESKSCTSDDTAANYFRGKQRRFEFQWQLKLKKLLSGDVFMGVEVDEPIQMGMIQRALANAALSFTKKTNQGFSYRFSDSAESGPSCLSFPVATSMDRFNATKLGDPLPILGQAIAEDAETMKQRKKGGKIEWSTDHVYTMALWSGKRDKIPKLIISISLILTFSTAMVKPTLTGVIGKYSIFPAYVLNLDREVIISMEVSHATLATLGSEARRWIADNDARGKPLFFDSIECSDNDTINGNESQAEEEEMEDQFDEDDKCNEDLDVENALELDDPQTNRYVMSGTSVSLREESANFVASGGGYAVLQCSPPPFSFFVLEKKTPKKKIRASGSTSAIRSGDVVRVQLVDAIAKDVKYLTIHRGWWLRWSTARPTRNGLFCIRTGDVNGSIVGFGCPFSLTSQRWPHYTIGACFESSAKYGGRMLGICKTGKVSVGDDVGGYPSEDDGQTQDNELDVADDLVEKNREKRMMPLYLCAEACPSSSALLPMLTPNVGRHLFTGDNLHVPSPRTTSSIIQSVQPLQKHYEVDVPVWLEMMSRTQRKMQLVYAVRFKNVLTEANEENMIDETEYGATGDNLCVVPNNRMFVKLRTGRDLAPILRLGIDDNESILSPSPDQWQQRNMKRARSAGDLSCRDIRQDDPHRQDVTQSARKPNKAMHTAVGRVAKTVKSSTVSTGKHVIKGSKKITIGTVKGTVSAGRAAGRVIPVSSVVYGYKQPRKHEPGGKLRKPPKKNDRIDRAIKNLDRRGKISTSLLSGQLLAPDHSCRKVSQILMSISNTPSHQWAISQFADAKSTEDLTFLRGGSAELGVKPLKQIDPVYDVSYVIARCIYEGRWREELCILHTMDRHLAFYAPMSKKPNLAVSFEEITSARICEEHNTRCPLPGLFTLAIDTVWKCHYLTFLEDTGREIFLKSLNDALFHTVYESNPRYSRKVASEFESYRMSLETSLTGTVGKWRSVSTGKKSNQKRQRRVLNNRRMSFDLASINNKGDSQEKVALYVENLLKMALSFSPETLNASESRFVEFLDEASRLRTLPLQDIDFSSKEALCIFINLYHCLLQHSLLLAVDGLPNKRSVRQFKRCSCYEIGEDVFSLAELECCLIRGKADRSSHIKPPFVDAPKSSRNYRMYGLTATDFRINFILNNGDMSYPCRVPIYKQHIMDKQMDMASSSFLMEQVKIDKRKRTIFLPKVCDVYAHDFGMGDGLVCVSKCLTYLDEEKKSSISALLEYGHPSIKYNQCLHNFHPSLIEDRLWPEGSWTLLRPLTGVIEVSQLRGPDSDGYYVPTRSRDLRGGGDGTGTIGSGGGGGEENYVEYDAADEGGTGGNGRRRRYSTSSGEGSCVKLLGGPLRRYVGKAMSGSTLLEVNVRPPVEANVDAAVLRYGHDDAAAGGGGDAIDLEEMDWDCTRNVFARVLRKRVDVEMEEEMEGKVRGGEDVKADDALITEDDVEGSRASTTSSTTSPSFVGGGGLNRKLGMEFDNVGGLDSQLDDIARRVLASRANPAAARRLGVSHVRGILLSGPPGCGKTLLARELSRILGAREPQIAERRVRELFLPAEREYEEVGDASALHLIILDEMDAIARKRGSMSADTTGVRDSVVNQLLAKIDGVKSLPNVLIVGLTNRPELLDPALLRPGRLEVQLRVELPDRRGRRDILAIHTRSMREQNALGEDAIELLDDMSDNGMGARTEHFSGAELAGLVRSAASFALARAVETGPAAWADGMVAAADLERALKEVRPALGTQDEVLKRRYPFGISECSSSIKRITRDLIRFTTPIRSSTPRLLSLLLVGAGDVMSYGGAGVTALASNAAAESSAKGHSDFVRFVTSLDILTESGGDEARAAALAERFSEAREMSHSLLVLDDVDQIVAGNGKGGYSSVMLSTLRALMRTPPPSRDVARAGGQSKSSLSGKTLHIIGTTSRPDAACTTLNEIFEETIVVPLLSDVKSVEKLLSDCLPHQVEDSFALSEKLISRLGKVGCKTALRLAERAVFSSGIQENTSSNDMKSAQLAALESILDDLAGDEAMTAKVCEVL</sequence>
<feature type="compositionally biased region" description="Polar residues" evidence="4">
    <location>
        <begin position="757"/>
        <end position="768"/>
    </location>
</feature>
<protein>
    <recommendedName>
        <fullName evidence="5">AAA+ ATPase domain-containing protein</fullName>
    </recommendedName>
</protein>
<evidence type="ECO:0000313" key="6">
    <source>
        <dbReference type="EMBL" id="KAL3810964.1"/>
    </source>
</evidence>
<dbReference type="Gene3D" id="1.10.8.60">
    <property type="match status" value="1"/>
</dbReference>
<reference evidence="6 7" key="1">
    <citation type="submission" date="2024-10" db="EMBL/GenBank/DDBJ databases">
        <title>Updated reference genomes for cyclostephanoid diatoms.</title>
        <authorList>
            <person name="Roberts W.R."/>
            <person name="Alverson A.J."/>
        </authorList>
    </citation>
    <scope>NUCLEOTIDE SEQUENCE [LARGE SCALE GENOMIC DNA]</scope>
    <source>
        <strain evidence="6 7">AJA228-03</strain>
    </source>
</reference>
<feature type="domain" description="AAA+ ATPase" evidence="5">
    <location>
        <begin position="1658"/>
        <end position="1793"/>
    </location>
</feature>
<dbReference type="SUPFAM" id="SSF52540">
    <property type="entry name" value="P-loop containing nucleoside triphosphate hydrolases"/>
    <property type="match status" value="2"/>
</dbReference>
<dbReference type="InterPro" id="IPR003593">
    <property type="entry name" value="AAA+_ATPase"/>
</dbReference>
<dbReference type="InterPro" id="IPR006869">
    <property type="entry name" value="DUF547"/>
</dbReference>
<dbReference type="SMART" id="SM00382">
    <property type="entry name" value="AAA"/>
    <property type="match status" value="2"/>
</dbReference>
<keyword evidence="3" id="KW-0067">ATP-binding</keyword>
<feature type="domain" description="AAA+ ATPase" evidence="5">
    <location>
        <begin position="1937"/>
        <end position="2089"/>
    </location>
</feature>
<dbReference type="PANTHER" id="PTHR23078">
    <property type="entry name" value="VESICULAR-FUSION PROTEIN NSF"/>
    <property type="match status" value="1"/>
</dbReference>
<feature type="region of interest" description="Disordered" evidence="4">
    <location>
        <begin position="757"/>
        <end position="807"/>
    </location>
</feature>
<feature type="compositionally biased region" description="Gly residues" evidence="4">
    <location>
        <begin position="1440"/>
        <end position="1455"/>
    </location>
</feature>
<dbReference type="InterPro" id="IPR027417">
    <property type="entry name" value="P-loop_NTPase"/>
</dbReference>
<dbReference type="EMBL" id="JALLPB020000290">
    <property type="protein sequence ID" value="KAL3810964.1"/>
    <property type="molecule type" value="Genomic_DNA"/>
</dbReference>
<name>A0ABD3RDE1_9STRA</name>
<organism evidence="6 7">
    <name type="scientific">Cyclostephanos tholiformis</name>
    <dbReference type="NCBI Taxonomy" id="382380"/>
    <lineage>
        <taxon>Eukaryota</taxon>
        <taxon>Sar</taxon>
        <taxon>Stramenopiles</taxon>
        <taxon>Ochrophyta</taxon>
        <taxon>Bacillariophyta</taxon>
        <taxon>Coscinodiscophyceae</taxon>
        <taxon>Thalassiosirophycidae</taxon>
        <taxon>Stephanodiscales</taxon>
        <taxon>Stephanodiscaceae</taxon>
        <taxon>Cyclostephanos</taxon>
    </lineage>
</organism>
<accession>A0ABD3RDE1</accession>
<evidence type="ECO:0000256" key="2">
    <source>
        <dbReference type="ARBA" id="ARBA00022741"/>
    </source>
</evidence>
<gene>
    <name evidence="6" type="ORF">ACHAXA_005380</name>
</gene>
<dbReference type="Pfam" id="PF00004">
    <property type="entry name" value="AAA"/>
    <property type="match status" value="2"/>
</dbReference>
<dbReference type="GO" id="GO:0005524">
    <property type="term" value="F:ATP binding"/>
    <property type="evidence" value="ECO:0007669"/>
    <property type="project" value="UniProtKB-KW"/>
</dbReference>
<feature type="region of interest" description="Disordered" evidence="4">
    <location>
        <begin position="1591"/>
        <end position="1613"/>
    </location>
</feature>
<dbReference type="Proteomes" id="UP001530377">
    <property type="component" value="Unassembled WGS sequence"/>
</dbReference>
<dbReference type="InterPro" id="IPR013897">
    <property type="entry name" value="Duc1"/>
</dbReference>
<comment type="similarity">
    <text evidence="1">Belongs to the AAA ATPase family.</text>
</comment>
<dbReference type="Pfam" id="PF08588">
    <property type="entry name" value="Duc1"/>
    <property type="match status" value="1"/>
</dbReference>
<dbReference type="InterPro" id="IPR003959">
    <property type="entry name" value="ATPase_AAA_core"/>
</dbReference>
<keyword evidence="7" id="KW-1185">Reference proteome</keyword>
<evidence type="ECO:0000256" key="3">
    <source>
        <dbReference type="ARBA" id="ARBA00022840"/>
    </source>
</evidence>
<evidence type="ECO:0000256" key="1">
    <source>
        <dbReference type="ARBA" id="ARBA00006914"/>
    </source>
</evidence>
<evidence type="ECO:0000313" key="7">
    <source>
        <dbReference type="Proteomes" id="UP001530377"/>
    </source>
</evidence>
<dbReference type="Pfam" id="PF04784">
    <property type="entry name" value="DUF547"/>
    <property type="match status" value="1"/>
</dbReference>
<dbReference type="Gene3D" id="3.40.50.300">
    <property type="entry name" value="P-loop containing nucleotide triphosphate hydrolases"/>
    <property type="match status" value="2"/>
</dbReference>
<dbReference type="PANTHER" id="PTHR23078:SF3">
    <property type="entry name" value="VESICLE-FUSING ATPASE"/>
    <property type="match status" value="1"/>
</dbReference>
<evidence type="ECO:0000259" key="5">
    <source>
        <dbReference type="SMART" id="SM00382"/>
    </source>
</evidence>